<proteinExistence type="predicted"/>
<reference evidence="3" key="1">
    <citation type="submission" date="2016-06" db="EMBL/GenBank/DDBJ databases">
        <authorList>
            <person name="Varghese N."/>
            <person name="Submissions Spin"/>
        </authorList>
    </citation>
    <scope>NUCLEOTIDE SEQUENCE [LARGE SCALE GENOMIC DNA]</scope>
    <source>
        <strain evidence="3">DSM 44815</strain>
    </source>
</reference>
<keyword evidence="3" id="KW-1185">Reference proteome</keyword>
<dbReference type="OrthoDB" id="5508607at2"/>
<dbReference type="EMBL" id="LT594323">
    <property type="protein sequence ID" value="SBT42997.1"/>
    <property type="molecule type" value="Genomic_DNA"/>
</dbReference>
<dbReference type="AlphaFoldDB" id="A0A1A8ZGJ6"/>
<feature type="region of interest" description="Disordered" evidence="1">
    <location>
        <begin position="218"/>
        <end position="239"/>
    </location>
</feature>
<dbReference type="Proteomes" id="UP000199385">
    <property type="component" value="Chromosome I"/>
</dbReference>
<accession>A0A1A8ZGJ6</accession>
<gene>
    <name evidence="2" type="ORF">GA0070611_2157</name>
</gene>
<evidence type="ECO:0000313" key="2">
    <source>
        <dbReference type="EMBL" id="SBT42997.1"/>
    </source>
</evidence>
<dbReference type="RefSeq" id="WP_091661806.1">
    <property type="nucleotide sequence ID" value="NZ_LT594323.1"/>
</dbReference>
<name>A0A1A8ZGJ6_9ACTN</name>
<dbReference type="PATRIC" id="fig|261654.4.peg.2195"/>
<organism evidence="2 3">
    <name type="scientific">Micromonospora auratinigra</name>
    <dbReference type="NCBI Taxonomy" id="261654"/>
    <lineage>
        <taxon>Bacteria</taxon>
        <taxon>Bacillati</taxon>
        <taxon>Actinomycetota</taxon>
        <taxon>Actinomycetes</taxon>
        <taxon>Micromonosporales</taxon>
        <taxon>Micromonosporaceae</taxon>
        <taxon>Micromonospora</taxon>
    </lineage>
</organism>
<dbReference type="STRING" id="261654.GA0070611_2157"/>
<evidence type="ECO:0000313" key="3">
    <source>
        <dbReference type="Proteomes" id="UP000199385"/>
    </source>
</evidence>
<protein>
    <submittedName>
        <fullName evidence="2">Uncharacterized protein</fullName>
    </submittedName>
</protein>
<sequence length="262" mass="29278">MAERESDTVRRLAAVAARYLADRPWLPDPGAPVPDLADPPAPACEDLGVRIAAAYDRATGPPDRATLAGYRRFAAENLAQYHAAVRAGIRVVPWQGPGQPYADSADLRERVGRTGTLAVYLTRDGHGPGPATDPHPLREPSPVTVNGVVFRHNDVFRAVHDLFGHVLLGAGFGPRGEFRATWCHLRMYPPEVHPVLFTEQIGQICWFFYGPHLLRPDGRPRRPDDPGYLPARHRPYPEQKVTRLDQRLFEEFRTLFDGRETS</sequence>
<evidence type="ECO:0000256" key="1">
    <source>
        <dbReference type="SAM" id="MobiDB-lite"/>
    </source>
</evidence>